<evidence type="ECO:0000256" key="3">
    <source>
        <dbReference type="ARBA" id="ARBA00023015"/>
    </source>
</evidence>
<accession>A0A511DCT9</accession>
<dbReference type="InterPro" id="IPR036390">
    <property type="entry name" value="WH_DNA-bd_sf"/>
</dbReference>
<keyword evidence="2" id="KW-0663">Pyridoxal phosphate</keyword>
<feature type="compositionally biased region" description="Pro residues" evidence="6">
    <location>
        <begin position="101"/>
        <end position="112"/>
    </location>
</feature>
<keyword evidence="4" id="KW-0238">DNA-binding</keyword>
<evidence type="ECO:0000256" key="5">
    <source>
        <dbReference type="ARBA" id="ARBA00023163"/>
    </source>
</evidence>
<sequence>MWSNSGMSSRSTSAGADLHLELTVDHGRGVRVALTDALRDAIRSGRLAPGTRLPATRALATDLGLARTTVVEAYAELVAEGWLTARRGSSTRVAERAPATPRDPLPPAPPRTSGPRHDLMPGRPDVAGFPRAEWLRATRRALASAPDEAFGYGAVRGRPELRAALADYLARARGVRADPERVVVCAGMSHGLTLLAGVLRRRGVRAMAVESVGLHIHRNLLRDAGLRIPPMEVDELGARTDTLGRDVGAVLLTPAHQFPTGVALDPARRAAAVEWARTTGGLVVEDDYDGEFRYDRQPVGALQGLDPDHVVHLGTASKALAPGLRLGWMVAPADVVAEIDDGSPDPGPSVTSALEQLVLADLLSSGAYDRQVRGRRRTYMRRRDQLVAALAQRAPHVGVRGLAAGLHLVLTLPDGTEADVLRSAAWHGLAVEGLSTFRHPGAAPGPAGIVVGYATPSDSAWSGALEALCGVLSA</sequence>
<comment type="caution">
    <text evidence="8">The sequence shown here is derived from an EMBL/GenBank/DDBJ whole genome shotgun (WGS) entry which is preliminary data.</text>
</comment>
<dbReference type="SUPFAM" id="SSF53383">
    <property type="entry name" value="PLP-dependent transferases"/>
    <property type="match status" value="1"/>
</dbReference>
<evidence type="ECO:0000256" key="6">
    <source>
        <dbReference type="SAM" id="MobiDB-lite"/>
    </source>
</evidence>
<dbReference type="Pfam" id="PF00155">
    <property type="entry name" value="Aminotran_1_2"/>
    <property type="match status" value="1"/>
</dbReference>
<evidence type="ECO:0000256" key="4">
    <source>
        <dbReference type="ARBA" id="ARBA00023125"/>
    </source>
</evidence>
<dbReference type="InterPro" id="IPR004839">
    <property type="entry name" value="Aminotransferase_I/II_large"/>
</dbReference>
<evidence type="ECO:0000256" key="2">
    <source>
        <dbReference type="ARBA" id="ARBA00022898"/>
    </source>
</evidence>
<dbReference type="EMBL" id="BJVJ01000010">
    <property type="protein sequence ID" value="GEL22625.1"/>
    <property type="molecule type" value="Genomic_DNA"/>
</dbReference>
<evidence type="ECO:0000313" key="9">
    <source>
        <dbReference type="Proteomes" id="UP000321685"/>
    </source>
</evidence>
<dbReference type="GO" id="GO:0030170">
    <property type="term" value="F:pyridoxal phosphate binding"/>
    <property type="evidence" value="ECO:0007669"/>
    <property type="project" value="InterPro"/>
</dbReference>
<dbReference type="InterPro" id="IPR051446">
    <property type="entry name" value="HTH_trans_reg/aminotransferase"/>
</dbReference>
<dbReference type="InterPro" id="IPR015424">
    <property type="entry name" value="PyrdxlP-dep_Trfase"/>
</dbReference>
<reference evidence="8 9" key="1">
    <citation type="submission" date="2019-07" db="EMBL/GenBank/DDBJ databases">
        <title>Whole genome shotgun sequence of Pseudonocardia sulfidoxydans NBRC 16205.</title>
        <authorList>
            <person name="Hosoyama A."/>
            <person name="Uohara A."/>
            <person name="Ohji S."/>
            <person name="Ichikawa N."/>
        </authorList>
    </citation>
    <scope>NUCLEOTIDE SEQUENCE [LARGE SCALE GENOMIC DNA]</scope>
    <source>
        <strain evidence="8 9">NBRC 16205</strain>
    </source>
</reference>
<name>A0A511DCT9_9PSEU</name>
<evidence type="ECO:0000313" key="8">
    <source>
        <dbReference type="EMBL" id="GEL22625.1"/>
    </source>
</evidence>
<dbReference type="PROSITE" id="PS50949">
    <property type="entry name" value="HTH_GNTR"/>
    <property type="match status" value="1"/>
</dbReference>
<comment type="similarity">
    <text evidence="1">In the C-terminal section; belongs to the class-I pyridoxal-phosphate-dependent aminotransferase family.</text>
</comment>
<dbReference type="InterPro" id="IPR036388">
    <property type="entry name" value="WH-like_DNA-bd_sf"/>
</dbReference>
<dbReference type="Gene3D" id="3.40.640.10">
    <property type="entry name" value="Type I PLP-dependent aspartate aminotransferase-like (Major domain)"/>
    <property type="match status" value="1"/>
</dbReference>
<dbReference type="CDD" id="cd00609">
    <property type="entry name" value="AAT_like"/>
    <property type="match status" value="1"/>
</dbReference>
<dbReference type="GO" id="GO:0003677">
    <property type="term" value="F:DNA binding"/>
    <property type="evidence" value="ECO:0007669"/>
    <property type="project" value="UniProtKB-KW"/>
</dbReference>
<evidence type="ECO:0000256" key="1">
    <source>
        <dbReference type="ARBA" id="ARBA00005384"/>
    </source>
</evidence>
<feature type="region of interest" description="Disordered" evidence="6">
    <location>
        <begin position="88"/>
        <end position="123"/>
    </location>
</feature>
<keyword evidence="5" id="KW-0804">Transcription</keyword>
<keyword evidence="3" id="KW-0805">Transcription regulation</keyword>
<evidence type="ECO:0000259" key="7">
    <source>
        <dbReference type="PROSITE" id="PS50949"/>
    </source>
</evidence>
<dbReference type="SMART" id="SM00345">
    <property type="entry name" value="HTH_GNTR"/>
    <property type="match status" value="1"/>
</dbReference>
<feature type="domain" description="HTH gntR-type" evidence="7">
    <location>
        <begin position="28"/>
        <end position="96"/>
    </location>
</feature>
<protein>
    <submittedName>
        <fullName evidence="8">GntR family transcriptional regulator</fullName>
    </submittedName>
</protein>
<dbReference type="GO" id="GO:0003700">
    <property type="term" value="F:DNA-binding transcription factor activity"/>
    <property type="evidence" value="ECO:0007669"/>
    <property type="project" value="InterPro"/>
</dbReference>
<dbReference type="Pfam" id="PF00392">
    <property type="entry name" value="GntR"/>
    <property type="match status" value="1"/>
</dbReference>
<dbReference type="PANTHER" id="PTHR46577:SF1">
    <property type="entry name" value="HTH-TYPE TRANSCRIPTIONAL REGULATORY PROTEIN GABR"/>
    <property type="match status" value="1"/>
</dbReference>
<dbReference type="SUPFAM" id="SSF46785">
    <property type="entry name" value="Winged helix' DNA-binding domain"/>
    <property type="match status" value="1"/>
</dbReference>
<dbReference type="CDD" id="cd07377">
    <property type="entry name" value="WHTH_GntR"/>
    <property type="match status" value="1"/>
</dbReference>
<dbReference type="AlphaFoldDB" id="A0A511DCT9"/>
<proteinExistence type="inferred from homology"/>
<dbReference type="PANTHER" id="PTHR46577">
    <property type="entry name" value="HTH-TYPE TRANSCRIPTIONAL REGULATORY PROTEIN GABR"/>
    <property type="match status" value="1"/>
</dbReference>
<dbReference type="InterPro" id="IPR000524">
    <property type="entry name" value="Tscrpt_reg_HTH_GntR"/>
</dbReference>
<dbReference type="Gene3D" id="1.10.10.10">
    <property type="entry name" value="Winged helix-like DNA-binding domain superfamily/Winged helix DNA-binding domain"/>
    <property type="match status" value="1"/>
</dbReference>
<keyword evidence="9" id="KW-1185">Reference proteome</keyword>
<organism evidence="8 9">
    <name type="scientific">Pseudonocardia sulfidoxydans NBRC 16205</name>
    <dbReference type="NCBI Taxonomy" id="1223511"/>
    <lineage>
        <taxon>Bacteria</taxon>
        <taxon>Bacillati</taxon>
        <taxon>Actinomycetota</taxon>
        <taxon>Actinomycetes</taxon>
        <taxon>Pseudonocardiales</taxon>
        <taxon>Pseudonocardiaceae</taxon>
        <taxon>Pseudonocardia</taxon>
    </lineage>
</organism>
<gene>
    <name evidence="8" type="ORF">PSU4_15790</name>
</gene>
<dbReference type="Proteomes" id="UP000321685">
    <property type="component" value="Unassembled WGS sequence"/>
</dbReference>
<dbReference type="PRINTS" id="PR00035">
    <property type="entry name" value="HTHGNTR"/>
</dbReference>
<dbReference type="InterPro" id="IPR015421">
    <property type="entry name" value="PyrdxlP-dep_Trfase_major"/>
</dbReference>